<dbReference type="RefSeq" id="WP_091853570.1">
    <property type="nucleotide sequence ID" value="NZ_FNIW01000010.1"/>
</dbReference>
<keyword evidence="1" id="KW-0175">Coiled coil</keyword>
<evidence type="ECO:0000313" key="3">
    <source>
        <dbReference type="Proteomes" id="UP000199134"/>
    </source>
</evidence>
<accession>A0A1H0H1H5</accession>
<dbReference type="EMBL" id="FNIW01000010">
    <property type="protein sequence ID" value="SDO12973.1"/>
    <property type="molecule type" value="Genomic_DNA"/>
</dbReference>
<organism evidence="2 3">
    <name type="scientific">Prevotella communis</name>
    <dbReference type="NCBI Taxonomy" id="2913614"/>
    <lineage>
        <taxon>Bacteria</taxon>
        <taxon>Pseudomonadati</taxon>
        <taxon>Bacteroidota</taxon>
        <taxon>Bacteroidia</taxon>
        <taxon>Bacteroidales</taxon>
        <taxon>Prevotellaceae</taxon>
        <taxon>Prevotella</taxon>
    </lineage>
</organism>
<comment type="caution">
    <text evidence="2">The sequence shown here is derived from an EMBL/GenBank/DDBJ whole genome shotgun (WGS) entry which is preliminary data.</text>
</comment>
<sequence>MTTEEMKQSSYQSIKDELEKAFASGAMPNVKGFKKVIASLKKRMKLVESGTSFFARSQEDVTRAELAVARLSGQLQAYQEKLNMITEKLKQNE</sequence>
<dbReference type="AlphaFoldDB" id="A0A1H0H1H5"/>
<feature type="coiled-coil region" evidence="1">
    <location>
        <begin position="61"/>
        <end position="88"/>
    </location>
</feature>
<gene>
    <name evidence="2" type="ORF">SAMN04487900_11072</name>
</gene>
<evidence type="ECO:0000256" key="1">
    <source>
        <dbReference type="SAM" id="Coils"/>
    </source>
</evidence>
<evidence type="ECO:0000313" key="2">
    <source>
        <dbReference type="EMBL" id="SDO12973.1"/>
    </source>
</evidence>
<name>A0A1H0H1H5_9BACT</name>
<proteinExistence type="predicted"/>
<reference evidence="3" key="1">
    <citation type="submission" date="2016-10" db="EMBL/GenBank/DDBJ databases">
        <authorList>
            <person name="de Groot N.N."/>
        </authorList>
    </citation>
    <scope>NUCLEOTIDE SEQUENCE [LARGE SCALE GENOMIC DNA]</scope>
    <source>
        <strain evidence="3">BP1-145</strain>
    </source>
</reference>
<dbReference type="Proteomes" id="UP000199134">
    <property type="component" value="Unassembled WGS sequence"/>
</dbReference>
<protein>
    <submittedName>
        <fullName evidence="2">Uncharacterized protein</fullName>
    </submittedName>
</protein>